<keyword evidence="4" id="KW-1185">Reference proteome</keyword>
<dbReference type="GO" id="GO:0005737">
    <property type="term" value="C:cytoplasm"/>
    <property type="evidence" value="ECO:0007669"/>
    <property type="project" value="TreeGrafter"/>
</dbReference>
<dbReference type="Gene3D" id="2.130.10.10">
    <property type="entry name" value="YVTN repeat-like/Quinoprotein amine dehydrogenase"/>
    <property type="match status" value="1"/>
</dbReference>
<reference evidence="3" key="1">
    <citation type="submission" date="2021-02" db="EMBL/GenBank/DDBJ databases">
        <authorList>
            <person name="Nowell W R."/>
        </authorList>
    </citation>
    <scope>NUCLEOTIDE SEQUENCE</scope>
    <source>
        <strain evidence="3">Ploen Becks lab</strain>
    </source>
</reference>
<feature type="region of interest" description="Disordered" evidence="1">
    <location>
        <begin position="356"/>
        <end position="390"/>
    </location>
</feature>
<evidence type="ECO:0000259" key="2">
    <source>
        <dbReference type="Pfam" id="PF21034"/>
    </source>
</evidence>
<dbReference type="AlphaFoldDB" id="A0A813M6K9"/>
<comment type="caution">
    <text evidence="3">The sequence shown here is derived from an EMBL/GenBank/DDBJ whole genome shotgun (WGS) entry which is preliminary data.</text>
</comment>
<evidence type="ECO:0000313" key="3">
    <source>
        <dbReference type="EMBL" id="CAF0706289.1"/>
    </source>
</evidence>
<sequence>MYSNDLDDLIIRTDNLINLNNPTIKPKPSPTMSQQRTYRKIRPEPLSEKTLVGSVVNFIQDYVGADKQTSSQTNKTQSNQNKIDLNVPNEVKEPIEWLHFEPYTLTQKNNSSFQDSNIILILGYKTGYSIWSLDLNGTATEALSIREPNINHVKLIQVEKDQKLLLAVCKYLISDNETNSPVYDPNSILNFIDDDQQQQQPSSSSSSTLTPNSLSPRSNSKKNNSISFINLFSGECLKEIVYTGCIIDLKSNSDLLCVNSFNRIDVFDLTDFEHRFSIDTCYSQISNSTGKLINPIALGQRWIAFADNKYHGMLASLGGVSTDIEQTYTAFVLNTAKSISKGLVKISESVVNSVVSKSKTPSTNSNQSNTAHSPRLNNGKKRHDSKDEPRAGICTIIDTKKLLKQNYTVQNLHNENQNWIIAHFLAHQEPIYALEFNPNGRLLVTADSLGQYFNVFQINASSFKSTRTHVKHLYSLYRGDTGAKVRDIAFSSDSRWLAIGTKRGTTHIFPINVDGGLVNARTHSKPFVANRTSKHQRTSGFIDNEIVKTEDESSLTNNPKIRHLLEPFVIPAYSQLKQPNANSSFQSSIISSSNSGLLDYVHPLSTNLLTMTNGSSIGGNLAVSALQSAAIVTENVTNLASNTTNMIQYDNVQAVSIFAETRGYFNHEDPRDSHNRVRPVNSLFVISDSNGNLVEYVLDVLIDTGKNSKPSNDSPVMLKITPKAQWPLHRYISSDEQPYPILNDNPLCKNLPTRSALSKQASYDIPLNSNNFMTANSYNVNNNTNQIFNNEWIKLIEINTHLGPHRRLFMGPQFQFKTFNSSLSTCMINASSSSVLSDSESGSIDLSGDIELNSLDLSSNKRNLSSFSLPMSIQNKNFDSTPTFIEVGSYQEGMPILCGSSSSRGSLKSLNSEGDKLIETLADAMNELNPVRGQSHGVSPAIAITGRLSENLITVNPGSVGSTSSSLFTVGSYFMINQNIPNGQTIVNTSMASCTSSSSASSSNGHNDSGSSAASSFNDLIIKQRLNKNMGHFENTMFHDENLIQ</sequence>
<organism evidence="3 4">
    <name type="scientific">Brachionus calyciflorus</name>
    <dbReference type="NCBI Taxonomy" id="104777"/>
    <lineage>
        <taxon>Eukaryota</taxon>
        <taxon>Metazoa</taxon>
        <taxon>Spiralia</taxon>
        <taxon>Gnathifera</taxon>
        <taxon>Rotifera</taxon>
        <taxon>Eurotatoria</taxon>
        <taxon>Monogononta</taxon>
        <taxon>Pseudotrocha</taxon>
        <taxon>Ploima</taxon>
        <taxon>Brachionidae</taxon>
        <taxon>Brachionus</taxon>
    </lineage>
</organism>
<dbReference type="PANTHER" id="PTHR13268">
    <property type="entry name" value="BREAST CARCINOMA AMPLIFIED SEQUENCE 3"/>
    <property type="match status" value="1"/>
</dbReference>
<dbReference type="InterPro" id="IPR015943">
    <property type="entry name" value="WD40/YVTN_repeat-like_dom_sf"/>
</dbReference>
<protein>
    <recommendedName>
        <fullName evidence="2">BCAS3 WD40 domain-containing protein</fullName>
    </recommendedName>
</protein>
<dbReference type="SUPFAM" id="SSF101908">
    <property type="entry name" value="Putative isomerase YbhE"/>
    <property type="match status" value="1"/>
</dbReference>
<feature type="region of interest" description="Disordered" evidence="1">
    <location>
        <begin position="195"/>
        <end position="221"/>
    </location>
</feature>
<dbReference type="InterPro" id="IPR048382">
    <property type="entry name" value="BCAS3_WD40"/>
</dbReference>
<feature type="compositionally biased region" description="Low complexity" evidence="1">
    <location>
        <begin position="197"/>
        <end position="221"/>
    </location>
</feature>
<dbReference type="Pfam" id="PF21034">
    <property type="entry name" value="BCAS3_WD40"/>
    <property type="match status" value="1"/>
</dbReference>
<dbReference type="GO" id="GO:0042594">
    <property type="term" value="P:response to starvation"/>
    <property type="evidence" value="ECO:0007669"/>
    <property type="project" value="TreeGrafter"/>
</dbReference>
<name>A0A813M6K9_9BILA</name>
<dbReference type="SMART" id="SM00320">
    <property type="entry name" value="WD40"/>
    <property type="match status" value="2"/>
</dbReference>
<dbReference type="InterPro" id="IPR001680">
    <property type="entry name" value="WD40_rpt"/>
</dbReference>
<dbReference type="EMBL" id="CAJNOC010000016">
    <property type="protein sequence ID" value="CAF0706289.1"/>
    <property type="molecule type" value="Genomic_DNA"/>
</dbReference>
<accession>A0A813M6K9</accession>
<evidence type="ECO:0000313" key="4">
    <source>
        <dbReference type="Proteomes" id="UP000663879"/>
    </source>
</evidence>
<feature type="compositionally biased region" description="Low complexity" evidence="1">
    <location>
        <begin position="356"/>
        <end position="370"/>
    </location>
</feature>
<evidence type="ECO:0000256" key="1">
    <source>
        <dbReference type="SAM" id="MobiDB-lite"/>
    </source>
</evidence>
<dbReference type="GO" id="GO:0006914">
    <property type="term" value="P:autophagy"/>
    <property type="evidence" value="ECO:0007669"/>
    <property type="project" value="InterPro"/>
</dbReference>
<feature type="domain" description="BCAS3 WD40" evidence="2">
    <location>
        <begin position="224"/>
        <end position="545"/>
    </location>
</feature>
<feature type="region of interest" description="Disordered" evidence="1">
    <location>
        <begin position="994"/>
        <end position="1013"/>
    </location>
</feature>
<dbReference type="PANTHER" id="PTHR13268:SF0">
    <property type="entry name" value="BCAS3 MICROTUBULE ASSOCIATED CELL MIGRATION FACTOR"/>
    <property type="match status" value="1"/>
</dbReference>
<gene>
    <name evidence="3" type="ORF">OXX778_LOCUS355</name>
</gene>
<dbReference type="InterPro" id="IPR045142">
    <property type="entry name" value="BCAS3-like"/>
</dbReference>
<dbReference type="Proteomes" id="UP000663879">
    <property type="component" value="Unassembled WGS sequence"/>
</dbReference>
<dbReference type="OrthoDB" id="25778at2759"/>
<proteinExistence type="predicted"/>